<proteinExistence type="predicted"/>
<gene>
    <name evidence="1" type="ORF">B0I27_10434</name>
</gene>
<organism evidence="1 2">
    <name type="scientific">Arcticibacter pallidicorallinus</name>
    <dbReference type="NCBI Taxonomy" id="1259464"/>
    <lineage>
        <taxon>Bacteria</taxon>
        <taxon>Pseudomonadati</taxon>
        <taxon>Bacteroidota</taxon>
        <taxon>Sphingobacteriia</taxon>
        <taxon>Sphingobacteriales</taxon>
        <taxon>Sphingobacteriaceae</taxon>
        <taxon>Arcticibacter</taxon>
    </lineage>
</organism>
<comment type="caution">
    <text evidence="1">The sequence shown here is derived from an EMBL/GenBank/DDBJ whole genome shotgun (WGS) entry which is preliminary data.</text>
</comment>
<name>A0A2T0U528_9SPHI</name>
<dbReference type="EMBL" id="PVTH01000004">
    <property type="protein sequence ID" value="PRY53027.1"/>
    <property type="molecule type" value="Genomic_DNA"/>
</dbReference>
<protein>
    <submittedName>
        <fullName evidence="1">WbqC-like protein</fullName>
    </submittedName>
</protein>
<evidence type="ECO:0000313" key="1">
    <source>
        <dbReference type="EMBL" id="PRY53027.1"/>
    </source>
</evidence>
<dbReference type="Proteomes" id="UP000238034">
    <property type="component" value="Unassembled WGS sequence"/>
</dbReference>
<keyword evidence="2" id="KW-1185">Reference proteome</keyword>
<accession>A0A2T0U528</accession>
<evidence type="ECO:0000313" key="2">
    <source>
        <dbReference type="Proteomes" id="UP000238034"/>
    </source>
</evidence>
<dbReference type="Pfam" id="PF08889">
    <property type="entry name" value="WbqC"/>
    <property type="match status" value="1"/>
</dbReference>
<reference evidence="1 2" key="1">
    <citation type="submission" date="2018-03" db="EMBL/GenBank/DDBJ databases">
        <title>Genomic Encyclopedia of Type Strains, Phase III (KMG-III): the genomes of soil and plant-associated and newly described type strains.</title>
        <authorList>
            <person name="Whitman W."/>
        </authorList>
    </citation>
    <scope>NUCLEOTIDE SEQUENCE [LARGE SCALE GENOMIC DNA]</scope>
    <source>
        <strain evidence="1 2">CGMCC 1.9313</strain>
    </source>
</reference>
<dbReference type="InterPro" id="IPR014985">
    <property type="entry name" value="WbqC"/>
</dbReference>
<sequence>MPANTNIVHRMHKGAIFPLFYLPPIEFFSQMKAHKEQIVIEAYEHFPKQTYRNRAIIHSPQGKLDLIVPVIKGSKVHTKVKDVKISYDFNWQRLHWLSIQTSYRRSAYFEFYEDAFARFYEDKWDFLFDYNLELLQLISKSLKLDLPHTFSNSYEESYDDRNDYRKSIHPKMPSSRPFKEYFQVFDDRNGFLPNLSVVDLLFNQGPQSAAFL</sequence>
<dbReference type="AlphaFoldDB" id="A0A2T0U528"/>